<evidence type="ECO:0000313" key="4">
    <source>
        <dbReference type="Proteomes" id="UP000326396"/>
    </source>
</evidence>
<protein>
    <recommendedName>
        <fullName evidence="2">LOB domain-containing protein</fullName>
    </recommendedName>
</protein>
<comment type="caution">
    <text evidence="3">The sequence shown here is derived from an EMBL/GenBank/DDBJ whole genome shotgun (WGS) entry which is preliminary data.</text>
</comment>
<comment type="similarity">
    <text evidence="1">Belongs to the LOB domain-containing protein family.</text>
</comment>
<dbReference type="PROSITE" id="PS50891">
    <property type="entry name" value="LOB"/>
    <property type="match status" value="1"/>
</dbReference>
<keyword evidence="4" id="KW-1185">Reference proteome</keyword>
<dbReference type="PANTHER" id="PTHR31301:SF185">
    <property type="entry name" value="LOB DOMAIN-CONTAINING PROTEIN-RELATED"/>
    <property type="match status" value="1"/>
</dbReference>
<dbReference type="InterPro" id="IPR004883">
    <property type="entry name" value="LOB"/>
</dbReference>
<dbReference type="Proteomes" id="UP000326396">
    <property type="component" value="Linkage Group LG11"/>
</dbReference>
<accession>A0A5N6PQT1</accession>
<dbReference type="EMBL" id="SZYD01000003">
    <property type="protein sequence ID" value="KAD6796021.1"/>
    <property type="molecule type" value="Genomic_DNA"/>
</dbReference>
<evidence type="ECO:0000259" key="2">
    <source>
        <dbReference type="PROSITE" id="PS50891"/>
    </source>
</evidence>
<feature type="domain" description="LOB" evidence="2">
    <location>
        <begin position="9"/>
        <end position="111"/>
    </location>
</feature>
<dbReference type="OrthoDB" id="1893065at2759"/>
<evidence type="ECO:0000256" key="1">
    <source>
        <dbReference type="ARBA" id="ARBA00005474"/>
    </source>
</evidence>
<dbReference type="Pfam" id="PF03195">
    <property type="entry name" value="LOB"/>
    <property type="match status" value="1"/>
</dbReference>
<gene>
    <name evidence="3" type="ORF">E3N88_06917</name>
</gene>
<dbReference type="AlphaFoldDB" id="A0A5N6PQT1"/>
<sequence>MTVKKGSRPACAACRFQRRRCSSYCPLAPYFPATDPQVFKNVHSLYGVGHIIKILSQLKDDEQKEEAMTSIKYESNIRQLYKAHGCYGVLGQLQQQLMESVDELKRVHALLNAYKSNGKPVQNSLSNDQVVGGSSNWMNGMINGGGDLGFQCNASSHDQVVGYDRDNRTEPAINLTPNQSQFNGLRQFCNGDQESLRVICGSFVDDQESLRVSKETQDLKLKSPDTTNVTEPVDEDLIQGVHGLTTRL</sequence>
<proteinExistence type="inferred from homology"/>
<reference evidence="3 4" key="1">
    <citation type="submission" date="2019-05" db="EMBL/GenBank/DDBJ databases">
        <title>Mikania micrantha, genome provides insights into the molecular mechanism of rapid growth.</title>
        <authorList>
            <person name="Liu B."/>
        </authorList>
    </citation>
    <scope>NUCLEOTIDE SEQUENCE [LARGE SCALE GENOMIC DNA]</scope>
    <source>
        <strain evidence="3">NLD-2019</strain>
        <tissue evidence="3">Leaf</tissue>
    </source>
</reference>
<name>A0A5N6PQT1_9ASTR</name>
<dbReference type="PANTHER" id="PTHR31301">
    <property type="entry name" value="LOB DOMAIN-CONTAINING PROTEIN 4-RELATED"/>
    <property type="match status" value="1"/>
</dbReference>
<organism evidence="3 4">
    <name type="scientific">Mikania micrantha</name>
    <name type="common">bitter vine</name>
    <dbReference type="NCBI Taxonomy" id="192012"/>
    <lineage>
        <taxon>Eukaryota</taxon>
        <taxon>Viridiplantae</taxon>
        <taxon>Streptophyta</taxon>
        <taxon>Embryophyta</taxon>
        <taxon>Tracheophyta</taxon>
        <taxon>Spermatophyta</taxon>
        <taxon>Magnoliopsida</taxon>
        <taxon>eudicotyledons</taxon>
        <taxon>Gunneridae</taxon>
        <taxon>Pentapetalae</taxon>
        <taxon>asterids</taxon>
        <taxon>campanulids</taxon>
        <taxon>Asterales</taxon>
        <taxon>Asteraceae</taxon>
        <taxon>Asteroideae</taxon>
        <taxon>Heliantheae alliance</taxon>
        <taxon>Eupatorieae</taxon>
        <taxon>Mikania</taxon>
    </lineage>
</organism>
<evidence type="ECO:0000313" key="3">
    <source>
        <dbReference type="EMBL" id="KAD6796021.1"/>
    </source>
</evidence>